<keyword evidence="3" id="KW-1185">Reference proteome</keyword>
<feature type="region of interest" description="Disordered" evidence="1">
    <location>
        <begin position="1"/>
        <end position="29"/>
    </location>
</feature>
<accession>A0A5C1YQT0</accession>
<dbReference type="KEGG" id="acek:FLP30_06020"/>
<dbReference type="EMBL" id="CP043506">
    <property type="protein sequence ID" value="QEO17337.1"/>
    <property type="molecule type" value="Genomic_DNA"/>
</dbReference>
<evidence type="ECO:0000313" key="3">
    <source>
        <dbReference type="Proteomes" id="UP000324536"/>
    </source>
</evidence>
<evidence type="ECO:0000313" key="2">
    <source>
        <dbReference type="EMBL" id="QEO17337.1"/>
    </source>
</evidence>
<name>A0A5C1YQT0_9PROT</name>
<protein>
    <submittedName>
        <fullName evidence="2">Uncharacterized protein</fullName>
    </submittedName>
</protein>
<dbReference type="AlphaFoldDB" id="A0A5C1YQT0"/>
<proteinExistence type="predicted"/>
<feature type="compositionally biased region" description="Low complexity" evidence="1">
    <location>
        <begin position="8"/>
        <end position="21"/>
    </location>
</feature>
<dbReference type="RefSeq" id="WP_149279015.1">
    <property type="nucleotide sequence ID" value="NZ_CP043506.1"/>
</dbReference>
<reference evidence="2 3" key="1">
    <citation type="submission" date="2019-09" db="EMBL/GenBank/DDBJ databases">
        <title>Genome sequencing of strain KACC 21233.</title>
        <authorList>
            <person name="Heo J."/>
            <person name="Kim S.-J."/>
            <person name="Kim J.-S."/>
            <person name="Hong S.-B."/>
            <person name="Kwon S.-W."/>
        </authorList>
    </citation>
    <scope>NUCLEOTIDE SEQUENCE [LARGE SCALE GENOMIC DNA]</scope>
    <source>
        <strain evidence="2 3">KACC 21233</strain>
    </source>
</reference>
<gene>
    <name evidence="2" type="ORF">FLP30_06020</name>
</gene>
<sequence length="97" mass="10165">MTGSRSSADLPAHAPAAQPPALRGGPHGPAALTYLAAAAPLPRHSMAAPLLHPLPQPCAKGVSGCRPTRWTTRRKGHIPITMLFFPPVPPTLRLARS</sequence>
<dbReference type="Proteomes" id="UP000324536">
    <property type="component" value="Chromosome"/>
</dbReference>
<evidence type="ECO:0000256" key="1">
    <source>
        <dbReference type="SAM" id="MobiDB-lite"/>
    </source>
</evidence>
<organism evidence="2 3">
    <name type="scientific">Acetobacter vaccinii</name>
    <dbReference type="NCBI Taxonomy" id="2592655"/>
    <lineage>
        <taxon>Bacteria</taxon>
        <taxon>Pseudomonadati</taxon>
        <taxon>Pseudomonadota</taxon>
        <taxon>Alphaproteobacteria</taxon>
        <taxon>Acetobacterales</taxon>
        <taxon>Acetobacteraceae</taxon>
        <taxon>Acetobacter</taxon>
    </lineage>
</organism>